<proteinExistence type="inferred from homology"/>
<dbReference type="InterPro" id="IPR050810">
    <property type="entry name" value="Bact_Secretion_Sys_Channel"/>
</dbReference>
<dbReference type="Pfam" id="PF13629">
    <property type="entry name" value="T2SS-T3SS_pil_N"/>
    <property type="match status" value="1"/>
</dbReference>
<dbReference type="PANTHER" id="PTHR30332">
    <property type="entry name" value="PROBABLE GENERAL SECRETION PATHWAY PROTEIN D"/>
    <property type="match status" value="1"/>
</dbReference>
<dbReference type="InterPro" id="IPR032789">
    <property type="entry name" value="T2SS-T3SS_pil_N"/>
</dbReference>
<name>A0A095ZBX1_9BURK</name>
<accession>A0A095ZBX1</accession>
<keyword evidence="5" id="KW-1185">Reference proteome</keyword>
<dbReference type="PANTHER" id="PTHR30332:SF17">
    <property type="entry name" value="TYPE IV PILIATION SYSTEM PROTEIN DR_0774-RELATED"/>
    <property type="match status" value="1"/>
</dbReference>
<dbReference type="OrthoDB" id="9775455at2"/>
<gene>
    <name evidence="4" type="ORF">HMPREF2130_02115</name>
</gene>
<organism evidence="4 5">
    <name type="scientific">Oligella urethralis DNF00040</name>
    <dbReference type="NCBI Taxonomy" id="1401065"/>
    <lineage>
        <taxon>Bacteria</taxon>
        <taxon>Pseudomonadati</taxon>
        <taxon>Pseudomonadota</taxon>
        <taxon>Betaproteobacteria</taxon>
        <taxon>Burkholderiales</taxon>
        <taxon>Alcaligenaceae</taxon>
        <taxon>Oligella</taxon>
    </lineage>
</organism>
<evidence type="ECO:0000313" key="5">
    <source>
        <dbReference type="Proteomes" id="UP000029629"/>
    </source>
</evidence>
<dbReference type="InterPro" id="IPR001775">
    <property type="entry name" value="GspD/PilQ"/>
</dbReference>
<dbReference type="EMBL" id="JRNI01000010">
    <property type="protein sequence ID" value="KGF31826.1"/>
    <property type="molecule type" value="Genomic_DNA"/>
</dbReference>
<comment type="similarity">
    <text evidence="1">Belongs to the bacterial secretin family.</text>
</comment>
<feature type="domain" description="Type II/III secretion system secretin-like" evidence="2">
    <location>
        <begin position="251"/>
        <end position="407"/>
    </location>
</feature>
<comment type="caution">
    <text evidence="4">The sequence shown here is derived from an EMBL/GenBank/DDBJ whole genome shotgun (WGS) entry which is preliminary data.</text>
</comment>
<evidence type="ECO:0000256" key="1">
    <source>
        <dbReference type="RuleBase" id="RU004003"/>
    </source>
</evidence>
<dbReference type="GO" id="GO:0009306">
    <property type="term" value="P:protein secretion"/>
    <property type="evidence" value="ECO:0007669"/>
    <property type="project" value="InterPro"/>
</dbReference>
<dbReference type="eggNOG" id="COG4964">
    <property type="taxonomic scope" value="Bacteria"/>
</dbReference>
<evidence type="ECO:0000259" key="3">
    <source>
        <dbReference type="Pfam" id="PF13629"/>
    </source>
</evidence>
<dbReference type="GO" id="GO:0015627">
    <property type="term" value="C:type II protein secretion system complex"/>
    <property type="evidence" value="ECO:0007669"/>
    <property type="project" value="TreeGrafter"/>
</dbReference>
<dbReference type="AlphaFoldDB" id="A0A095ZBX1"/>
<reference evidence="4 5" key="1">
    <citation type="submission" date="2014-07" db="EMBL/GenBank/DDBJ databases">
        <authorList>
            <person name="McCorrison J."/>
            <person name="Sanka R."/>
            <person name="Torralba M."/>
            <person name="Gillis M."/>
            <person name="Haft D.H."/>
            <person name="Methe B."/>
            <person name="Sutton G."/>
            <person name="Nelson K.E."/>
        </authorList>
    </citation>
    <scope>NUCLEOTIDE SEQUENCE [LARGE SCALE GENOMIC DNA]</scope>
    <source>
        <strain evidence="4 5">DNF00040</strain>
    </source>
</reference>
<dbReference type="PRINTS" id="PR00811">
    <property type="entry name" value="BCTERIALGSPD"/>
</dbReference>
<dbReference type="InterPro" id="IPR004846">
    <property type="entry name" value="T2SS/T3SS_dom"/>
</dbReference>
<dbReference type="Proteomes" id="UP000029629">
    <property type="component" value="Unassembled WGS sequence"/>
</dbReference>
<sequence>MSQFKSHAKEGYMLKSLNTICFYVLTILLLLFPAIAMAQQKINLTVGQIHVLPSENIARVAVGDGNVLNAVTDDDKEVVLFARAAGDTSLQLWDVDGNSKNYHITVGSAVQNRLQHEIRNMLNRIQNVKATVLGEKVIVEGERLSDADRERVQLLAKHYPQIIDMTSQIGWDQMVLLDVQILEIPRSFLQELGVSWQSNTVGGFNAGVVWDSVGRNLLTRPGEQALDAVLAQSHPLGYFGVNALLSSSLKAMTNEGKAVMLAQPQLMARSGATAEFLAGGEVPYAIADGNGNTQTVFKPYGVSLQITPRIEKNGIVRSSINVEVSSIDGSMALQGGPALKIRRTNTEFNVRSGETLVLSGFISRDQMQNMDKVPGMGDVPILSALFRSKKFQNQETELAIFVRPVVVSSDNEDMQRRIMRSQAIVDSSFEQQPLINVAIRQEVGSKAAQMPVSTQAKVQNGRVDVAKTFAAHHFYSRELPAFTVPKKSKLILRPLNSKKLKKGKVS</sequence>
<evidence type="ECO:0000313" key="4">
    <source>
        <dbReference type="EMBL" id="KGF31826.1"/>
    </source>
</evidence>
<evidence type="ECO:0000259" key="2">
    <source>
        <dbReference type="Pfam" id="PF00263"/>
    </source>
</evidence>
<dbReference type="Pfam" id="PF00263">
    <property type="entry name" value="Secretin"/>
    <property type="match status" value="1"/>
</dbReference>
<protein>
    <submittedName>
        <fullName evidence="4">Secretion protein</fullName>
    </submittedName>
</protein>
<dbReference type="RefSeq" id="WP_052043549.1">
    <property type="nucleotide sequence ID" value="NZ_JRNI01000010.1"/>
</dbReference>
<feature type="domain" description="Pilus formation protein N-terminal" evidence="3">
    <location>
        <begin position="39"/>
        <end position="106"/>
    </location>
</feature>